<sequence length="224" mass="25085">MEKMLSTEELIKKARETGVDFGKGDPYNRLRYYTKIGWLPHMTRQKDSDGNIRGHYPEWVLGQLVTIEKLKSEGADNDEIAKQIETKNKYTSVLNLIKSKEVRTQLISYSTLILLLIISANEFGILNIGNQKSSLIEAFSAQGTNSDSIEILASGSAIVPKGHSTVFVNSKNLTADAKVIITFTQSFSPATAYWVTNVRAGEGFELKLDTPLYYDTSFNWFVSK</sequence>
<evidence type="ECO:0000313" key="2">
    <source>
        <dbReference type="Proteomes" id="UP000034544"/>
    </source>
</evidence>
<evidence type="ECO:0000313" key="1">
    <source>
        <dbReference type="EMBL" id="KKS05642.1"/>
    </source>
</evidence>
<dbReference type="SUPFAM" id="SSF46955">
    <property type="entry name" value="Putative DNA-binding domain"/>
    <property type="match status" value="1"/>
</dbReference>
<protein>
    <recommendedName>
        <fullName evidence="3">HTH merR-type domain-containing protein</fullName>
    </recommendedName>
</protein>
<reference evidence="1 2" key="1">
    <citation type="journal article" date="2015" name="Nature">
        <title>rRNA introns, odd ribosomes, and small enigmatic genomes across a large radiation of phyla.</title>
        <authorList>
            <person name="Brown C.T."/>
            <person name="Hug L.A."/>
            <person name="Thomas B.C."/>
            <person name="Sharon I."/>
            <person name="Castelle C.J."/>
            <person name="Singh A."/>
            <person name="Wilkins M.J."/>
            <person name="Williams K.H."/>
            <person name="Banfield J.F."/>
        </authorList>
    </citation>
    <scope>NUCLEOTIDE SEQUENCE [LARGE SCALE GENOMIC DNA]</scope>
</reference>
<dbReference type="EMBL" id="LCBF01000042">
    <property type="protein sequence ID" value="KKS05642.1"/>
    <property type="molecule type" value="Genomic_DNA"/>
</dbReference>
<comment type="caution">
    <text evidence="1">The sequence shown here is derived from an EMBL/GenBank/DDBJ whole genome shotgun (WGS) entry which is preliminary data.</text>
</comment>
<accession>A0A0G0W148</accession>
<evidence type="ECO:0008006" key="3">
    <source>
        <dbReference type="Google" id="ProtNLM"/>
    </source>
</evidence>
<dbReference type="AlphaFoldDB" id="A0A0G0W148"/>
<dbReference type="Proteomes" id="UP000034544">
    <property type="component" value="Unassembled WGS sequence"/>
</dbReference>
<organism evidence="1 2">
    <name type="scientific">candidate division WWE3 bacterium GW2011_GWE1_41_27</name>
    <dbReference type="NCBI Taxonomy" id="1619131"/>
    <lineage>
        <taxon>Bacteria</taxon>
        <taxon>Katanobacteria</taxon>
    </lineage>
</organism>
<gene>
    <name evidence="1" type="ORF">UU59_C0042G0002</name>
</gene>
<name>A0A0G0W148_UNCKA</name>
<dbReference type="Gene3D" id="1.10.1660.10">
    <property type="match status" value="1"/>
</dbReference>
<proteinExistence type="predicted"/>
<dbReference type="InterPro" id="IPR009061">
    <property type="entry name" value="DNA-bd_dom_put_sf"/>
</dbReference>